<evidence type="ECO:0000256" key="1">
    <source>
        <dbReference type="SAM" id="Phobius"/>
    </source>
</evidence>
<feature type="transmembrane region" description="Helical" evidence="1">
    <location>
        <begin position="27"/>
        <end position="47"/>
    </location>
</feature>
<evidence type="ECO:0000313" key="2">
    <source>
        <dbReference type="EMBL" id="UUD64066.1"/>
    </source>
</evidence>
<keyword evidence="1" id="KW-0812">Transmembrane</keyword>
<organism evidence="2 3">
    <name type="scientific">Phytopseudomonas seleniipraecipitans</name>
    <dbReference type="NCBI Taxonomy" id="640205"/>
    <lineage>
        <taxon>Bacteria</taxon>
        <taxon>Pseudomonadati</taxon>
        <taxon>Pseudomonadota</taxon>
        <taxon>Gammaproteobacteria</taxon>
        <taxon>Pseudomonadales</taxon>
        <taxon>Pseudomonadaceae</taxon>
        <taxon>Phytopseudomonas</taxon>
    </lineage>
</organism>
<name>A0ABY5J7L9_9GAMM</name>
<keyword evidence="1" id="KW-1133">Transmembrane helix</keyword>
<proteinExistence type="predicted"/>
<accession>A0ABY5J7L9</accession>
<gene>
    <name evidence="2" type="ORF">D16iCDA_20720</name>
</gene>
<keyword evidence="1" id="KW-0472">Membrane</keyword>
<feature type="transmembrane region" description="Helical" evidence="1">
    <location>
        <begin position="129"/>
        <end position="160"/>
    </location>
</feature>
<reference evidence="2" key="1">
    <citation type="submission" date="2021-05" db="EMBL/GenBank/DDBJ databases">
        <title>Complete genome sequence of Pseudomonas seleniipraecipitans strain D1-6.</title>
        <authorList>
            <person name="Lafi F."/>
            <person name="Eida A."/>
            <person name="Alam I."/>
            <person name="Hert H."/>
            <person name="Saad M."/>
        </authorList>
    </citation>
    <scope>NUCLEOTIDE SEQUENCE</scope>
    <source>
        <strain evidence="2">D1-6</strain>
    </source>
</reference>
<feature type="transmembrane region" description="Helical" evidence="1">
    <location>
        <begin position="90"/>
        <end position="109"/>
    </location>
</feature>
<feature type="transmembrane region" description="Helical" evidence="1">
    <location>
        <begin position="59"/>
        <end position="78"/>
    </location>
</feature>
<evidence type="ECO:0000313" key="3">
    <source>
        <dbReference type="Proteomes" id="UP000887421"/>
    </source>
</evidence>
<sequence length="532" mass="58760">MNEFAQSDVSVIHLAVLHELLFELPSLSVFFFINLSCTLAIASICVFRFLRCNYILSRLSFCFLAFICIFYQMPLALFSTQVEASLQQPWTYALVVNGGAMLLALWGFLSRRFDCKQKVSHCPDQKFGIYFATMLFGAICLLAYLWGVPWNCTGLFALIFDPWLTLLAREFGIKLIGSSLSTYMFGAYANAVAPILILLSVWLVRDALLHRRVLSGLLGVFGGGLAIVAVLVSGTKGLLMPSMLMLVAGCYFWCATWISRIATIFLAIIFVMSALVSFEMFKERGGVVGGAYDFAACSVEVDTCQESRELLQSMTARDYSLGLPGVFVKPLQDRLYCLCSGGTKESCPTGILGDSPNMSRLSATDKAGRSLTFVNALLNRMLVVPFQVSVWHFMYAETERVEGLKTLPFSRRLLGESVNMPELVYQKYGSVYSLGDRTSTSTAPTSFFLAYPAYLGLAGFLLALVLVITLDIFLVIYARFIGESLLPILIGGIIIMCMNFMTSDFVTVLISHGGVAGLIVLLIHALLRKRYS</sequence>
<feature type="transmembrane region" description="Helical" evidence="1">
    <location>
        <begin position="508"/>
        <end position="527"/>
    </location>
</feature>
<feature type="transmembrane region" description="Helical" evidence="1">
    <location>
        <begin position="180"/>
        <end position="204"/>
    </location>
</feature>
<dbReference type="RefSeq" id="WP_070882967.1">
    <property type="nucleotide sequence ID" value="NZ_CP076114.1"/>
</dbReference>
<feature type="transmembrane region" description="Helical" evidence="1">
    <location>
        <begin position="453"/>
        <end position="478"/>
    </location>
</feature>
<feature type="transmembrane region" description="Helical" evidence="1">
    <location>
        <begin position="213"/>
        <end position="232"/>
    </location>
</feature>
<feature type="transmembrane region" description="Helical" evidence="1">
    <location>
        <begin position="261"/>
        <end position="278"/>
    </location>
</feature>
<dbReference type="Proteomes" id="UP000887421">
    <property type="component" value="Chromosome"/>
</dbReference>
<keyword evidence="3" id="KW-1185">Reference proteome</keyword>
<protein>
    <submittedName>
        <fullName evidence="2">Uncharacterized protein</fullName>
    </submittedName>
</protein>
<dbReference type="EMBL" id="CP076114">
    <property type="protein sequence ID" value="UUD64066.1"/>
    <property type="molecule type" value="Genomic_DNA"/>
</dbReference>